<reference evidence="2 3" key="1">
    <citation type="submission" date="2019-04" db="EMBL/GenBank/DDBJ databases">
        <authorList>
            <consortium name="DOE Joint Genome Institute"/>
            <person name="Mondo S."/>
            <person name="Kjaerbolling I."/>
            <person name="Vesth T."/>
            <person name="Frisvad J.C."/>
            <person name="Nybo J.L."/>
            <person name="Theobald S."/>
            <person name="Kildgaard S."/>
            <person name="Isbrandt T."/>
            <person name="Kuo A."/>
            <person name="Sato A."/>
            <person name="Lyhne E.K."/>
            <person name="Kogle M.E."/>
            <person name="Wiebenga A."/>
            <person name="Kun R.S."/>
            <person name="Lubbers R.J."/>
            <person name="Makela M.R."/>
            <person name="Barry K."/>
            <person name="Chovatia M."/>
            <person name="Clum A."/>
            <person name="Daum C."/>
            <person name="Haridas S."/>
            <person name="He G."/>
            <person name="LaButti K."/>
            <person name="Lipzen A."/>
            <person name="Riley R."/>
            <person name="Salamov A."/>
            <person name="Simmons B.A."/>
            <person name="Magnuson J.K."/>
            <person name="Henrissat B."/>
            <person name="Mortensen U.H."/>
            <person name="Larsen T.O."/>
            <person name="Devries R.P."/>
            <person name="Grigoriev I.V."/>
            <person name="Machida M."/>
            <person name="Baker S.E."/>
            <person name="Andersen M.R."/>
            <person name="Cantor M.N."/>
            <person name="Hua S.X."/>
        </authorList>
    </citation>
    <scope>NUCLEOTIDE SEQUENCE [LARGE SCALE GENOMIC DNA]</scope>
    <source>
        <strain evidence="2 3">CBS 119388</strain>
    </source>
</reference>
<feature type="transmembrane region" description="Helical" evidence="1">
    <location>
        <begin position="80"/>
        <end position="105"/>
    </location>
</feature>
<evidence type="ECO:0000256" key="1">
    <source>
        <dbReference type="SAM" id="Phobius"/>
    </source>
</evidence>
<keyword evidence="1" id="KW-1133">Transmembrane helix</keyword>
<dbReference type="AlphaFoldDB" id="A0A5N7DAA6"/>
<feature type="transmembrane region" description="Helical" evidence="1">
    <location>
        <begin position="21"/>
        <end position="42"/>
    </location>
</feature>
<accession>A0A5N7DAA6</accession>
<dbReference type="GeneID" id="43663735"/>
<organism evidence="2 3">
    <name type="scientific">Aspergillus pseudonomiae</name>
    <dbReference type="NCBI Taxonomy" id="1506151"/>
    <lineage>
        <taxon>Eukaryota</taxon>
        <taxon>Fungi</taxon>
        <taxon>Dikarya</taxon>
        <taxon>Ascomycota</taxon>
        <taxon>Pezizomycotina</taxon>
        <taxon>Eurotiomycetes</taxon>
        <taxon>Eurotiomycetidae</taxon>
        <taxon>Eurotiales</taxon>
        <taxon>Aspergillaceae</taxon>
        <taxon>Aspergillus</taxon>
        <taxon>Aspergillus subgen. Circumdati</taxon>
    </lineage>
</organism>
<evidence type="ECO:0000313" key="3">
    <source>
        <dbReference type="Proteomes" id="UP000325579"/>
    </source>
</evidence>
<gene>
    <name evidence="2" type="ORF">BDV37DRAFT_154688</name>
</gene>
<feature type="transmembrane region" description="Helical" evidence="1">
    <location>
        <begin position="48"/>
        <end position="68"/>
    </location>
</feature>
<dbReference type="EMBL" id="ML736785">
    <property type="protein sequence ID" value="KAE8402678.1"/>
    <property type="molecule type" value="Genomic_DNA"/>
</dbReference>
<dbReference type="RefSeq" id="XP_031939997.1">
    <property type="nucleotide sequence ID" value="XM_032079044.1"/>
</dbReference>
<sequence length="111" mass="12770">MEIRCGLFLSFSPRPLFFRSLSSHTFLFLLSSPLLYHILVVLTLLFPSSFHCLLVTCTISLVSFQPAWRTPPFHLTVIQIWIFFWRQVLSIFQYIALPVVCLSISPAEAPP</sequence>
<protein>
    <submittedName>
        <fullName evidence="2">Uncharacterized protein</fullName>
    </submittedName>
</protein>
<proteinExistence type="predicted"/>
<keyword evidence="3" id="KW-1185">Reference proteome</keyword>
<keyword evidence="1" id="KW-0812">Transmembrane</keyword>
<name>A0A5N7DAA6_9EURO</name>
<evidence type="ECO:0000313" key="2">
    <source>
        <dbReference type="EMBL" id="KAE8402678.1"/>
    </source>
</evidence>
<keyword evidence="1" id="KW-0472">Membrane</keyword>
<dbReference type="Proteomes" id="UP000325579">
    <property type="component" value="Unassembled WGS sequence"/>
</dbReference>